<dbReference type="FunFam" id="1.10.8.60:FF:000033">
    <property type="entry name" value="paraplegin isoform X1"/>
    <property type="match status" value="1"/>
</dbReference>
<evidence type="ECO:0000259" key="25">
    <source>
        <dbReference type="SMART" id="SM00382"/>
    </source>
</evidence>
<evidence type="ECO:0000313" key="26">
    <source>
        <dbReference type="Ensembl" id="ENSOMYP00000047086.2"/>
    </source>
</evidence>
<dbReference type="Pfam" id="PF01434">
    <property type="entry name" value="Peptidase_M41"/>
    <property type="match status" value="1"/>
</dbReference>
<keyword evidence="12" id="KW-0067">ATP-binding</keyword>
<dbReference type="Ensembl" id="ENSOMYT00000051250.2">
    <property type="protein sequence ID" value="ENSOMYP00000047086.2"/>
    <property type="gene ID" value="ENSOMYG00000020459.2"/>
</dbReference>
<keyword evidence="8" id="KW-0547">Nucleotide-binding</keyword>
<evidence type="ECO:0000256" key="4">
    <source>
        <dbReference type="ARBA" id="ARBA00010550"/>
    </source>
</evidence>
<dbReference type="Pfam" id="PF00004">
    <property type="entry name" value="AAA"/>
    <property type="match status" value="1"/>
</dbReference>
<evidence type="ECO:0000256" key="1">
    <source>
        <dbReference type="ARBA" id="ARBA00001947"/>
    </source>
</evidence>
<dbReference type="GO" id="GO:0007005">
    <property type="term" value="P:mitochondrion organization"/>
    <property type="evidence" value="ECO:0007669"/>
    <property type="project" value="UniProtKB-ARBA"/>
</dbReference>
<keyword evidence="13" id="KW-0809">Transit peptide</keyword>
<dbReference type="GO" id="GO:0004176">
    <property type="term" value="F:ATP-dependent peptidase activity"/>
    <property type="evidence" value="ECO:0007669"/>
    <property type="project" value="InterPro"/>
</dbReference>
<feature type="compositionally biased region" description="Basic and acidic residues" evidence="23">
    <location>
        <begin position="42"/>
        <end position="69"/>
    </location>
</feature>
<keyword evidence="18 24" id="KW-0472">Membrane</keyword>
<dbReference type="FunFam" id="1.20.58.760:FF:000004">
    <property type="entry name" value="paraplegin isoform X1"/>
    <property type="match status" value="1"/>
</dbReference>
<reference evidence="26" key="2">
    <citation type="submission" date="2025-08" db="UniProtKB">
        <authorList>
            <consortium name="Ensembl"/>
        </authorList>
    </citation>
    <scope>IDENTIFICATION</scope>
</reference>
<accession>A0A8C7R8X0</accession>
<dbReference type="CDD" id="cd19501">
    <property type="entry name" value="RecA-like_FtsH"/>
    <property type="match status" value="1"/>
</dbReference>
<evidence type="ECO:0000256" key="21">
    <source>
        <dbReference type="ARBA" id="ARBA00083866"/>
    </source>
</evidence>
<dbReference type="SUPFAM" id="SSF52540">
    <property type="entry name" value="P-loop containing nucleoside triphosphate hydrolases"/>
    <property type="match status" value="1"/>
</dbReference>
<keyword evidence="5" id="KW-0645">Protease</keyword>
<dbReference type="InterPro" id="IPR000642">
    <property type="entry name" value="Peptidase_M41"/>
</dbReference>
<reference evidence="26" key="1">
    <citation type="submission" date="2020-07" db="EMBL/GenBank/DDBJ databases">
        <title>A long reads based de novo assembly of the rainbow trout Arlee double haploid line genome.</title>
        <authorList>
            <person name="Gao G."/>
            <person name="Palti Y."/>
        </authorList>
    </citation>
    <scope>NUCLEOTIDE SEQUENCE [LARGE SCALE GENOMIC DNA]</scope>
</reference>
<protein>
    <recommendedName>
        <fullName evidence="20">Mitochondrial inner membrane m-AAA protease component paraplegin</fullName>
    </recommendedName>
    <alternativeName>
        <fullName evidence="21">Paraplegin</fullName>
    </alternativeName>
</protein>
<comment type="similarity">
    <text evidence="3">In the C-terminal section; belongs to the peptidase M41 family.</text>
</comment>
<dbReference type="InterPro" id="IPR003959">
    <property type="entry name" value="ATPase_AAA_core"/>
</dbReference>
<organism evidence="26 27">
    <name type="scientific">Oncorhynchus mykiss</name>
    <name type="common">Rainbow trout</name>
    <name type="synonym">Salmo gairdneri</name>
    <dbReference type="NCBI Taxonomy" id="8022"/>
    <lineage>
        <taxon>Eukaryota</taxon>
        <taxon>Metazoa</taxon>
        <taxon>Chordata</taxon>
        <taxon>Craniata</taxon>
        <taxon>Vertebrata</taxon>
        <taxon>Euteleostomi</taxon>
        <taxon>Actinopterygii</taxon>
        <taxon>Neopterygii</taxon>
        <taxon>Teleostei</taxon>
        <taxon>Protacanthopterygii</taxon>
        <taxon>Salmoniformes</taxon>
        <taxon>Salmonidae</taxon>
        <taxon>Salmoninae</taxon>
        <taxon>Oncorhynchus</taxon>
    </lineage>
</organism>
<dbReference type="GO" id="GO:0005745">
    <property type="term" value="C:m-AAA complex"/>
    <property type="evidence" value="ECO:0007669"/>
    <property type="project" value="TreeGrafter"/>
</dbReference>
<keyword evidence="9" id="KW-0999">Mitochondrion inner membrane</keyword>
<dbReference type="GO" id="GO:0034982">
    <property type="term" value="P:mitochondrial protein processing"/>
    <property type="evidence" value="ECO:0007669"/>
    <property type="project" value="TreeGrafter"/>
</dbReference>
<feature type="compositionally biased region" description="Basic and acidic residues" evidence="23">
    <location>
        <begin position="671"/>
        <end position="704"/>
    </location>
</feature>
<dbReference type="GeneTree" id="ENSGT00940000156329"/>
<feature type="domain" description="AAA+ ATPase" evidence="25">
    <location>
        <begin position="247"/>
        <end position="387"/>
    </location>
</feature>
<dbReference type="GO" id="GO:0016887">
    <property type="term" value="F:ATP hydrolysis activity"/>
    <property type="evidence" value="ECO:0007669"/>
    <property type="project" value="InterPro"/>
</dbReference>
<dbReference type="Gene3D" id="3.40.1690.20">
    <property type="match status" value="1"/>
</dbReference>
<evidence type="ECO:0000256" key="9">
    <source>
        <dbReference type="ARBA" id="ARBA00022792"/>
    </source>
</evidence>
<evidence type="ECO:0000256" key="23">
    <source>
        <dbReference type="SAM" id="MobiDB-lite"/>
    </source>
</evidence>
<dbReference type="AlphaFoldDB" id="A0A8C7R8X0"/>
<dbReference type="Gene3D" id="1.10.8.60">
    <property type="match status" value="1"/>
</dbReference>
<evidence type="ECO:0000256" key="11">
    <source>
        <dbReference type="ARBA" id="ARBA00022833"/>
    </source>
</evidence>
<feature type="region of interest" description="Disordered" evidence="23">
    <location>
        <begin position="652"/>
        <end position="704"/>
    </location>
</feature>
<dbReference type="GO" id="GO:0004222">
    <property type="term" value="F:metalloendopeptidase activity"/>
    <property type="evidence" value="ECO:0007669"/>
    <property type="project" value="InterPro"/>
</dbReference>
<dbReference type="GO" id="GO:0005524">
    <property type="term" value="F:ATP binding"/>
    <property type="evidence" value="ECO:0007669"/>
    <property type="project" value="UniProtKB-KW"/>
</dbReference>
<keyword evidence="16" id="KW-0944">Nitration</keyword>
<comment type="subcellular location">
    <subcellularLocation>
        <location evidence="2">Mitochondrion inner membrane</location>
        <topology evidence="2">Multi-pass membrane protein</topology>
    </subcellularLocation>
</comment>
<comment type="cofactor">
    <cofactor evidence="1">
        <name>Zn(2+)</name>
        <dbReference type="ChEBI" id="CHEBI:29105"/>
    </cofactor>
</comment>
<keyword evidence="6 24" id="KW-0812">Transmembrane</keyword>
<dbReference type="FunFam" id="3.40.1690.20:FF:000002">
    <property type="entry name" value="paraplegin isoform X1"/>
    <property type="match status" value="1"/>
</dbReference>
<evidence type="ECO:0000256" key="18">
    <source>
        <dbReference type="ARBA" id="ARBA00023136"/>
    </source>
</evidence>
<evidence type="ECO:0000256" key="5">
    <source>
        <dbReference type="ARBA" id="ARBA00022670"/>
    </source>
</evidence>
<dbReference type="SUPFAM" id="SSF140990">
    <property type="entry name" value="FtsH protease domain-like"/>
    <property type="match status" value="1"/>
</dbReference>
<dbReference type="PANTHER" id="PTHR43655:SF8">
    <property type="entry name" value="PARAPLEGIN"/>
    <property type="match status" value="1"/>
</dbReference>
<evidence type="ECO:0000256" key="13">
    <source>
        <dbReference type="ARBA" id="ARBA00022946"/>
    </source>
</evidence>
<evidence type="ECO:0000256" key="10">
    <source>
        <dbReference type="ARBA" id="ARBA00022801"/>
    </source>
</evidence>
<evidence type="ECO:0000313" key="27">
    <source>
        <dbReference type="Proteomes" id="UP000694395"/>
    </source>
</evidence>
<evidence type="ECO:0000256" key="7">
    <source>
        <dbReference type="ARBA" id="ARBA00022723"/>
    </source>
</evidence>
<keyword evidence="11" id="KW-0862">Zinc</keyword>
<dbReference type="Proteomes" id="UP000694395">
    <property type="component" value="Chromosome 6"/>
</dbReference>
<keyword evidence="7" id="KW-0479">Metal-binding</keyword>
<evidence type="ECO:0000256" key="2">
    <source>
        <dbReference type="ARBA" id="ARBA00004448"/>
    </source>
</evidence>
<dbReference type="Pfam" id="PF17862">
    <property type="entry name" value="AAA_lid_3"/>
    <property type="match status" value="1"/>
</dbReference>
<evidence type="ECO:0000256" key="19">
    <source>
        <dbReference type="ARBA" id="ARBA00048778"/>
    </source>
</evidence>
<dbReference type="GO" id="GO:0008270">
    <property type="term" value="F:zinc ion binding"/>
    <property type="evidence" value="ECO:0007669"/>
    <property type="project" value="InterPro"/>
</dbReference>
<keyword evidence="17" id="KW-0496">Mitochondrion</keyword>
<keyword evidence="14 24" id="KW-1133">Transmembrane helix</keyword>
<feature type="transmembrane region" description="Helical" evidence="24">
    <location>
        <begin position="188"/>
        <end position="206"/>
    </location>
</feature>
<evidence type="ECO:0000256" key="15">
    <source>
        <dbReference type="ARBA" id="ARBA00023049"/>
    </source>
</evidence>
<dbReference type="Pfam" id="PF06480">
    <property type="entry name" value="FtsH_ext"/>
    <property type="match status" value="1"/>
</dbReference>
<keyword evidence="27" id="KW-1185">Reference proteome</keyword>
<keyword evidence="10" id="KW-0378">Hydrolase</keyword>
<feature type="coiled-coil region" evidence="22">
    <location>
        <begin position="146"/>
        <end position="173"/>
    </location>
</feature>
<dbReference type="FunFam" id="3.40.50.300:FF:000277">
    <property type="entry name" value="ATP-dependent zinc metalloprotease FtsH"/>
    <property type="match status" value="1"/>
</dbReference>
<gene>
    <name evidence="26" type="primary">LOC110526305</name>
</gene>
<proteinExistence type="inferred from homology"/>
<dbReference type="PANTHER" id="PTHR43655">
    <property type="entry name" value="ATP-DEPENDENT PROTEASE"/>
    <property type="match status" value="1"/>
</dbReference>
<name>A0A8C7R8X0_ONCMY</name>
<reference evidence="26" key="3">
    <citation type="submission" date="2025-09" db="UniProtKB">
        <authorList>
            <consortium name="Ensembl"/>
        </authorList>
    </citation>
    <scope>IDENTIFICATION</scope>
</reference>
<dbReference type="SMART" id="SM00382">
    <property type="entry name" value="AAA"/>
    <property type="match status" value="1"/>
</dbReference>
<evidence type="ECO:0000256" key="24">
    <source>
        <dbReference type="SAM" id="Phobius"/>
    </source>
</evidence>
<dbReference type="InterPro" id="IPR041569">
    <property type="entry name" value="AAA_lid_3"/>
</dbReference>
<dbReference type="InterPro" id="IPR037219">
    <property type="entry name" value="Peptidase_M41-like"/>
</dbReference>
<feature type="region of interest" description="Disordered" evidence="23">
    <location>
        <begin position="36"/>
        <end position="69"/>
    </location>
</feature>
<dbReference type="InterPro" id="IPR003593">
    <property type="entry name" value="AAA+_ATPase"/>
</dbReference>
<evidence type="ECO:0000256" key="20">
    <source>
        <dbReference type="ARBA" id="ARBA00074333"/>
    </source>
</evidence>
<dbReference type="Gene3D" id="1.20.58.760">
    <property type="entry name" value="Peptidase M41"/>
    <property type="match status" value="1"/>
</dbReference>
<sequence length="704" mass="78568">MSPRLTAISKLMIKNSLFKNPVDLWNILGSTNYFSTSQSKQQDQKNSDGPKGKTPEEDEEEKKRREQEDQMYRERLRTLFIIALVMSLLNSINTSGGNISWNDFVNEMLAKGEVSRVQVVPESDIVEIYLHPGAVIFGRPRLALMYRMQVANIDKFEEKLRAAEEELNIDAKDRIPVSYKRTGFFGNALYALGMAAIGVAILWYIFRLAGMGGKEGGFSAFFQRCGGHARGKRANCPDRYLNLGAKVPKGSLLLGPPGCGKTLLAKAVATEAQVPFLAMAGSEFVEVIGGLGAARVRSLFKEARARAPCIVYIDEIDAVGKKRSNNMSGFSNTEEEQTLNQLLVEMDGMGTTDHVIVLASTNRADILDNALMRPGRLDRHIFIDFPTLQERKEIYEQHLKILKLTHPASSYSLRLAELTPGFSGADIANICNEAALHAAREGYKSIDTFNFEYAVERVLAGTSVKKSKILSKEEQRIVAFHESGHALVGWLLEHTEALMKVSIAPRTNAALGFAQILPRDQYLFSKEQLFERMCMALGGRASEAITFNKVTTGAQDDLRKVTRVAYSMVKQYGMSSSVGQVSFPETEEQGAVGRRPFSQGLQQQMDHEAKLLIARAYRQTEKLLLDNRDKLIMLANALLEREVVNYEDIEALLGPPPHGPKKMIAPQSWIEAEKDKQDTGEDDEPRPPPRRKDNNDEHLNLRPV</sequence>
<evidence type="ECO:0000256" key="16">
    <source>
        <dbReference type="ARBA" id="ARBA00023074"/>
    </source>
</evidence>
<keyword evidence="22" id="KW-0175">Coiled coil</keyword>
<evidence type="ECO:0000256" key="12">
    <source>
        <dbReference type="ARBA" id="ARBA00022840"/>
    </source>
</evidence>
<comment type="similarity">
    <text evidence="4">In the N-terminal section; belongs to the AAA ATPase family.</text>
</comment>
<evidence type="ECO:0000256" key="8">
    <source>
        <dbReference type="ARBA" id="ARBA00022741"/>
    </source>
</evidence>
<evidence type="ECO:0000256" key="6">
    <source>
        <dbReference type="ARBA" id="ARBA00022692"/>
    </source>
</evidence>
<dbReference type="Gene3D" id="3.40.50.300">
    <property type="entry name" value="P-loop containing nucleotide triphosphate hydrolases"/>
    <property type="match status" value="1"/>
</dbReference>
<keyword evidence="15" id="KW-0482">Metalloprotease</keyword>
<evidence type="ECO:0000256" key="3">
    <source>
        <dbReference type="ARBA" id="ARBA00010044"/>
    </source>
</evidence>
<evidence type="ECO:0000256" key="17">
    <source>
        <dbReference type="ARBA" id="ARBA00023128"/>
    </source>
</evidence>
<dbReference type="InterPro" id="IPR027417">
    <property type="entry name" value="P-loop_NTPase"/>
</dbReference>
<dbReference type="InterPro" id="IPR011546">
    <property type="entry name" value="Pept_M41_FtsH_extracell"/>
</dbReference>
<evidence type="ECO:0000256" key="22">
    <source>
        <dbReference type="SAM" id="Coils"/>
    </source>
</evidence>
<evidence type="ECO:0000256" key="14">
    <source>
        <dbReference type="ARBA" id="ARBA00022989"/>
    </source>
</evidence>
<comment type="catalytic activity">
    <reaction evidence="19">
        <text>ATP + H2O = ADP + phosphate + H(+)</text>
        <dbReference type="Rhea" id="RHEA:13065"/>
        <dbReference type="ChEBI" id="CHEBI:15377"/>
        <dbReference type="ChEBI" id="CHEBI:15378"/>
        <dbReference type="ChEBI" id="CHEBI:30616"/>
        <dbReference type="ChEBI" id="CHEBI:43474"/>
        <dbReference type="ChEBI" id="CHEBI:456216"/>
    </reaction>
    <physiologicalReaction direction="left-to-right" evidence="19">
        <dbReference type="Rhea" id="RHEA:13066"/>
    </physiologicalReaction>
</comment>
<dbReference type="InterPro" id="IPR050928">
    <property type="entry name" value="ATP-dep_Zn_Metalloprotease"/>
</dbReference>